<protein>
    <submittedName>
        <fullName evidence="3">DUF1343 domain-containing protein</fullName>
    </submittedName>
</protein>
<dbReference type="Pfam" id="PF20732">
    <property type="entry name" value="NamZ_C"/>
    <property type="match status" value="1"/>
</dbReference>
<dbReference type="InterPro" id="IPR048503">
    <property type="entry name" value="NamZ_C"/>
</dbReference>
<name>A0ABR9QPZ9_9BACI</name>
<organism evidence="3 4">
    <name type="scientific">Litchfieldia luteola</name>
    <dbReference type="NCBI Taxonomy" id="682179"/>
    <lineage>
        <taxon>Bacteria</taxon>
        <taxon>Bacillati</taxon>
        <taxon>Bacillota</taxon>
        <taxon>Bacilli</taxon>
        <taxon>Bacillales</taxon>
        <taxon>Bacillaceae</taxon>
        <taxon>Litchfieldia</taxon>
    </lineage>
</organism>
<sequence>MINGLDKLLLESDPELSRKRIGLIINHTSVDQDLKLSLDVLLSRGYKIKAIFAPEHGFRGNAAAGEKVAHQVDKKTGIPIYSLYGDSRSPSSESMKEIDAFVFDIQDIGVRYYTYIYTLAYSIETAAKFGLDYYVLDRPNPITGDVVEGNIINSKFDSFVGKYGLPIRHGMTVGELATYFNNEYKMGCKLTVIKMEGWEREKWFDELALQWIMPSPNATGIEMAALYPGTCLFEGTNVSEGRGTTRPFEMIGAPWIDAEEWYEKLQAYKLDGVMFRPTHFTPTTSKYAGELCEGIQVHIVDRKLMKPLHVGCAMIESLKNLYPSQFKWLDPIKGRYFIDLLAGTDQLRLRVDGKENLLGWLKVEESKLEEFKVIRKKYLLY</sequence>
<evidence type="ECO:0000259" key="2">
    <source>
        <dbReference type="Pfam" id="PF20732"/>
    </source>
</evidence>
<dbReference type="Gene3D" id="3.90.1150.140">
    <property type="match status" value="1"/>
</dbReference>
<evidence type="ECO:0000259" key="1">
    <source>
        <dbReference type="Pfam" id="PF07075"/>
    </source>
</evidence>
<dbReference type="RefSeq" id="WP_193539846.1">
    <property type="nucleotide sequence ID" value="NZ_JADCLJ010000025.1"/>
</dbReference>
<evidence type="ECO:0000313" key="4">
    <source>
        <dbReference type="Proteomes" id="UP001516662"/>
    </source>
</evidence>
<dbReference type="Pfam" id="PF07075">
    <property type="entry name" value="NamZ_N"/>
    <property type="match status" value="1"/>
</dbReference>
<reference evidence="3 4" key="1">
    <citation type="submission" date="2020-10" db="EMBL/GenBank/DDBJ databases">
        <title>Bacillus sp. HD4P25, an endophyte from a halophyte.</title>
        <authorList>
            <person name="Sun J.-Q."/>
        </authorList>
    </citation>
    <scope>NUCLEOTIDE SEQUENCE [LARGE SCALE GENOMIC DNA]</scope>
    <source>
        <strain evidence="3 4">YIM 93174</strain>
    </source>
</reference>
<dbReference type="PIRSF" id="PIRSF016719">
    <property type="entry name" value="UCP016719"/>
    <property type="match status" value="1"/>
</dbReference>
<dbReference type="InterPro" id="IPR048502">
    <property type="entry name" value="NamZ_N"/>
</dbReference>
<evidence type="ECO:0000313" key="3">
    <source>
        <dbReference type="EMBL" id="MBE4910568.1"/>
    </source>
</evidence>
<dbReference type="PANTHER" id="PTHR42915">
    <property type="entry name" value="HYPOTHETICAL 460 KDA PROTEIN IN FEUA-SIGW INTERGENIC REGION [PRECURSOR]"/>
    <property type="match status" value="1"/>
</dbReference>
<dbReference type="PANTHER" id="PTHR42915:SF1">
    <property type="entry name" value="PEPTIDOGLYCAN BETA-N-ACETYLMURAMIDASE NAMZ"/>
    <property type="match status" value="1"/>
</dbReference>
<feature type="domain" description="Peptidoglycan beta-N-acetylmuramidase NamZ C-terminal" evidence="2">
    <location>
        <begin position="226"/>
        <end position="381"/>
    </location>
</feature>
<dbReference type="EMBL" id="JADCLJ010000025">
    <property type="protein sequence ID" value="MBE4910568.1"/>
    <property type="molecule type" value="Genomic_DNA"/>
</dbReference>
<dbReference type="InterPro" id="IPR008302">
    <property type="entry name" value="NamZ"/>
</dbReference>
<comment type="caution">
    <text evidence="3">The sequence shown here is derived from an EMBL/GenBank/DDBJ whole genome shotgun (WGS) entry which is preliminary data.</text>
</comment>
<keyword evidence="4" id="KW-1185">Reference proteome</keyword>
<dbReference type="Gene3D" id="3.40.50.12170">
    <property type="entry name" value="Uncharacterised protein PF07075, DUF1343"/>
    <property type="match status" value="1"/>
</dbReference>
<accession>A0ABR9QPZ9</accession>
<dbReference type="Proteomes" id="UP001516662">
    <property type="component" value="Unassembled WGS sequence"/>
</dbReference>
<feature type="domain" description="Peptidoglycan beta-N-acetylmuramidase NamZ N-terminal" evidence="1">
    <location>
        <begin position="21"/>
        <end position="219"/>
    </location>
</feature>
<gene>
    <name evidence="3" type="ORF">IMZ08_21245</name>
</gene>
<proteinExistence type="predicted"/>